<dbReference type="RefSeq" id="WP_162422749.1">
    <property type="nucleotide sequence ID" value="NZ_WVIE01000007.1"/>
</dbReference>
<dbReference type="CDD" id="cd06259">
    <property type="entry name" value="YdcF-like"/>
    <property type="match status" value="1"/>
</dbReference>
<accession>A0A8J7Z851</accession>
<evidence type="ECO:0000313" key="3">
    <source>
        <dbReference type="EMBL" id="NDJ17250.1"/>
    </source>
</evidence>
<proteinExistence type="predicted"/>
<feature type="transmembrane region" description="Helical" evidence="1">
    <location>
        <begin position="38"/>
        <end position="57"/>
    </location>
</feature>
<dbReference type="Gene3D" id="3.40.50.620">
    <property type="entry name" value="HUPs"/>
    <property type="match status" value="1"/>
</dbReference>
<keyword evidence="4" id="KW-1185">Reference proteome</keyword>
<gene>
    <name evidence="3" type="ORF">GS601_08095</name>
</gene>
<comment type="caution">
    <text evidence="3">The sequence shown here is derived from an EMBL/GenBank/DDBJ whole genome shotgun (WGS) entry which is preliminary data.</text>
</comment>
<dbReference type="GO" id="GO:0000270">
    <property type="term" value="P:peptidoglycan metabolic process"/>
    <property type="evidence" value="ECO:0007669"/>
    <property type="project" value="TreeGrafter"/>
</dbReference>
<keyword evidence="1" id="KW-1133">Transmembrane helix</keyword>
<dbReference type="GO" id="GO:0005886">
    <property type="term" value="C:plasma membrane"/>
    <property type="evidence" value="ECO:0007669"/>
    <property type="project" value="TreeGrafter"/>
</dbReference>
<dbReference type="Proteomes" id="UP000646053">
    <property type="component" value="Unassembled WGS sequence"/>
</dbReference>
<dbReference type="InterPro" id="IPR014729">
    <property type="entry name" value="Rossmann-like_a/b/a_fold"/>
</dbReference>
<sequence length="263" mass="29004">MFLFFSKLLPIFLYPLGLSCVLLIVAMILILRKRSRLALLPMITALAILSVSGSARFSDAFVRSLEFQILPQGDVPKAEAIVVLGGATESALSPRPWVEVREEGDRVLYAAKLYRDGKAPKVILSGGRVDWRPGSTAESEDMAVLMETMGVPRSAMLQDAASLNTRENGVNVKQIMEAQGIRQILLVTSAMHMPRSLLIFRKLGIDPIPAPTDYTALTLDQASKTSTEAAILDTLPDADQLRRTTRALKEYIGIFVYQLRDWA</sequence>
<dbReference type="GO" id="GO:0043164">
    <property type="term" value="P:Gram-negative-bacterium-type cell wall biogenesis"/>
    <property type="evidence" value="ECO:0007669"/>
    <property type="project" value="TreeGrafter"/>
</dbReference>
<evidence type="ECO:0000256" key="1">
    <source>
        <dbReference type="SAM" id="Phobius"/>
    </source>
</evidence>
<reference evidence="3" key="1">
    <citation type="submission" date="2019-12" db="EMBL/GenBank/DDBJ databases">
        <title>High-Quality draft genome sequences of three cyanobacteria isolated from the limestone walls of the Old Cathedral of Coimbra.</title>
        <authorList>
            <person name="Tiago I."/>
            <person name="Soares F."/>
            <person name="Portugal A."/>
        </authorList>
    </citation>
    <scope>NUCLEOTIDE SEQUENCE</scope>
    <source>
        <strain evidence="3">A</strain>
    </source>
</reference>
<dbReference type="InterPro" id="IPR051599">
    <property type="entry name" value="Cell_Envelope_Assoc"/>
</dbReference>
<dbReference type="AlphaFoldDB" id="A0A8J7Z851"/>
<keyword evidence="1" id="KW-0472">Membrane</keyword>
<protein>
    <submittedName>
        <fullName evidence="3">YdcF family protein</fullName>
    </submittedName>
</protein>
<dbReference type="PANTHER" id="PTHR30336">
    <property type="entry name" value="INNER MEMBRANE PROTEIN, PROBABLE PERMEASE"/>
    <property type="match status" value="1"/>
</dbReference>
<name>A0A8J7Z851_9CYAN</name>
<dbReference type="Pfam" id="PF02698">
    <property type="entry name" value="DUF218"/>
    <property type="match status" value="1"/>
</dbReference>
<feature type="transmembrane region" description="Helical" evidence="1">
    <location>
        <begin position="12"/>
        <end position="31"/>
    </location>
</feature>
<evidence type="ECO:0000259" key="2">
    <source>
        <dbReference type="Pfam" id="PF02698"/>
    </source>
</evidence>
<feature type="domain" description="DUF218" evidence="2">
    <location>
        <begin position="79"/>
        <end position="253"/>
    </location>
</feature>
<dbReference type="PANTHER" id="PTHR30336:SF4">
    <property type="entry name" value="ENVELOPE BIOGENESIS FACTOR ELYC"/>
    <property type="match status" value="1"/>
</dbReference>
<dbReference type="PROSITE" id="PS51257">
    <property type="entry name" value="PROKAR_LIPOPROTEIN"/>
    <property type="match status" value="1"/>
</dbReference>
<keyword evidence="1" id="KW-0812">Transmembrane</keyword>
<evidence type="ECO:0000313" key="4">
    <source>
        <dbReference type="Proteomes" id="UP000646053"/>
    </source>
</evidence>
<organism evidence="3 4">
    <name type="scientific">Myxacorys almedinensis A</name>
    <dbReference type="NCBI Taxonomy" id="2690445"/>
    <lineage>
        <taxon>Bacteria</taxon>
        <taxon>Bacillati</taxon>
        <taxon>Cyanobacteriota</taxon>
        <taxon>Cyanophyceae</taxon>
        <taxon>Leptolyngbyales</taxon>
        <taxon>Leptolyngbyaceae</taxon>
        <taxon>Myxacorys</taxon>
        <taxon>Myxacorys almedinensis</taxon>
    </lineage>
</organism>
<dbReference type="EMBL" id="WVIE01000007">
    <property type="protein sequence ID" value="NDJ17250.1"/>
    <property type="molecule type" value="Genomic_DNA"/>
</dbReference>
<dbReference type="InterPro" id="IPR003848">
    <property type="entry name" value="DUF218"/>
</dbReference>